<evidence type="ECO:0000313" key="1">
    <source>
        <dbReference type="EMBL" id="CAL1377141.1"/>
    </source>
</evidence>
<accession>A0AAV2DTW7</accession>
<name>A0AAV2DTW7_9ROSI</name>
<dbReference type="EMBL" id="OZ034816">
    <property type="protein sequence ID" value="CAL1377141.1"/>
    <property type="molecule type" value="Genomic_DNA"/>
</dbReference>
<evidence type="ECO:0000313" key="2">
    <source>
        <dbReference type="Proteomes" id="UP001497516"/>
    </source>
</evidence>
<reference evidence="1 2" key="1">
    <citation type="submission" date="2024-04" db="EMBL/GenBank/DDBJ databases">
        <authorList>
            <person name="Fracassetti M."/>
        </authorList>
    </citation>
    <scope>NUCLEOTIDE SEQUENCE [LARGE SCALE GENOMIC DNA]</scope>
</reference>
<sequence>MFMKTFSKSDSVESNICESFNNWILRFWSLRSISMLEGIRVSIMTRIAKNKRMMNQWKDVFSPVVKGKLVKAKHEARMCTSRPYSYTMHEVSIDGKGFVVAIGGHSMVSLAAMLLHPSYT</sequence>
<keyword evidence="2" id="KW-1185">Reference proteome</keyword>
<proteinExistence type="predicted"/>
<gene>
    <name evidence="1" type="ORF">LTRI10_LOCUS18811</name>
</gene>
<organism evidence="1 2">
    <name type="scientific">Linum trigynum</name>
    <dbReference type="NCBI Taxonomy" id="586398"/>
    <lineage>
        <taxon>Eukaryota</taxon>
        <taxon>Viridiplantae</taxon>
        <taxon>Streptophyta</taxon>
        <taxon>Embryophyta</taxon>
        <taxon>Tracheophyta</taxon>
        <taxon>Spermatophyta</taxon>
        <taxon>Magnoliopsida</taxon>
        <taxon>eudicotyledons</taxon>
        <taxon>Gunneridae</taxon>
        <taxon>Pentapetalae</taxon>
        <taxon>rosids</taxon>
        <taxon>fabids</taxon>
        <taxon>Malpighiales</taxon>
        <taxon>Linaceae</taxon>
        <taxon>Linum</taxon>
    </lineage>
</organism>
<dbReference type="AlphaFoldDB" id="A0AAV2DTW7"/>
<protein>
    <submittedName>
        <fullName evidence="1">Uncharacterized protein</fullName>
    </submittedName>
</protein>
<dbReference type="Proteomes" id="UP001497516">
    <property type="component" value="Chromosome 3"/>
</dbReference>